<keyword evidence="3" id="KW-1185">Reference proteome</keyword>
<protein>
    <submittedName>
        <fullName evidence="2">RHS repeat-associated core domain-containing protein</fullName>
    </submittedName>
</protein>
<dbReference type="RefSeq" id="WP_143064176.1">
    <property type="nucleotide sequence ID" value="NZ_FOFU01000002.1"/>
</dbReference>
<accession>A0A1H9DM34</accession>
<dbReference type="InterPro" id="IPR050708">
    <property type="entry name" value="T6SS_VgrG/RHS"/>
</dbReference>
<dbReference type="OrthoDB" id="353304at2"/>
<name>A0A1H9DM34_9SPIR</name>
<sequence length="428" mass="47126">NAPDNAQNVCVEYTYDANNHRIERISKTNSVAETTQYAYGRNGALTYQKKTSGSAVTTRCFVYLYNQIAGFMDKTEAGIETIRYAVTDIQGSVTEVYDDNYQLVWKSGYTAFGIKAGETTKLLDFEGLYTGCDYDVETGLTYHWNRWRSEDGDSWLTQDPARDGINWYGYAGQNPISHSDINGLEDTISAWQYQKDMEARKKERGETGNGGDNSSSGSCGPTGPTATPNIGSELINGLNYSINGLIKLDFGADFGRDGIECISEGKIIQGMLYICYGTIEAGIDLAGAYIGATALGATISAIGTSIAEQSLIAGYVDFEIKFNSQLSSFGGKVYNVFININNTITSNFGRYKTLSTTPADQVNSFLRETRGLKPPYKSGTDVSVLKLKKDSKFVRVYDNQNSFNKGPWIMREKDIKGLSPSEIQNKYS</sequence>
<dbReference type="PANTHER" id="PTHR32305">
    <property type="match status" value="1"/>
</dbReference>
<organism evidence="2 3">
    <name type="scientific">Treponema bryantii</name>
    <dbReference type="NCBI Taxonomy" id="163"/>
    <lineage>
        <taxon>Bacteria</taxon>
        <taxon>Pseudomonadati</taxon>
        <taxon>Spirochaetota</taxon>
        <taxon>Spirochaetia</taxon>
        <taxon>Spirochaetales</taxon>
        <taxon>Treponemataceae</taxon>
        <taxon>Treponema</taxon>
    </lineage>
</organism>
<proteinExistence type="predicted"/>
<dbReference type="NCBIfam" id="TIGR03696">
    <property type="entry name" value="Rhs_assc_core"/>
    <property type="match status" value="1"/>
</dbReference>
<dbReference type="PANTHER" id="PTHR32305:SF15">
    <property type="entry name" value="PROTEIN RHSA-RELATED"/>
    <property type="match status" value="1"/>
</dbReference>
<dbReference type="EMBL" id="FOFU01000002">
    <property type="protein sequence ID" value="SEQ14377.1"/>
    <property type="molecule type" value="Genomic_DNA"/>
</dbReference>
<feature type="region of interest" description="Disordered" evidence="1">
    <location>
        <begin position="199"/>
        <end position="226"/>
    </location>
</feature>
<dbReference type="Proteomes" id="UP000182360">
    <property type="component" value="Unassembled WGS sequence"/>
</dbReference>
<feature type="compositionally biased region" description="Low complexity" evidence="1">
    <location>
        <begin position="212"/>
        <end position="226"/>
    </location>
</feature>
<dbReference type="Gene3D" id="2.180.10.10">
    <property type="entry name" value="RHS repeat-associated core"/>
    <property type="match status" value="1"/>
</dbReference>
<evidence type="ECO:0000313" key="3">
    <source>
        <dbReference type="Proteomes" id="UP000182360"/>
    </source>
</evidence>
<dbReference type="AlphaFoldDB" id="A0A1H9DM34"/>
<dbReference type="InterPro" id="IPR022385">
    <property type="entry name" value="Rhs_assc_core"/>
</dbReference>
<feature type="non-terminal residue" evidence="2">
    <location>
        <position position="1"/>
    </location>
</feature>
<gene>
    <name evidence="2" type="ORF">SAMN04487977_102622</name>
</gene>
<reference evidence="2 3" key="1">
    <citation type="submission" date="2016-10" db="EMBL/GenBank/DDBJ databases">
        <authorList>
            <person name="de Groot N.N."/>
        </authorList>
    </citation>
    <scope>NUCLEOTIDE SEQUENCE [LARGE SCALE GENOMIC DNA]</scope>
    <source>
        <strain evidence="2 3">B25</strain>
    </source>
</reference>
<evidence type="ECO:0000313" key="2">
    <source>
        <dbReference type="EMBL" id="SEQ14377.1"/>
    </source>
</evidence>
<evidence type="ECO:0000256" key="1">
    <source>
        <dbReference type="SAM" id="MobiDB-lite"/>
    </source>
</evidence>